<dbReference type="Gene3D" id="3.20.20.370">
    <property type="entry name" value="Glycoside hydrolase/deacetylase"/>
    <property type="match status" value="1"/>
</dbReference>
<dbReference type="Proteomes" id="UP000054481">
    <property type="component" value="Unassembled WGS sequence"/>
</dbReference>
<gene>
    <name evidence="2" type="ORF">HIM_08790</name>
</gene>
<dbReference type="AlphaFoldDB" id="A0A0F8A3H1"/>
<dbReference type="OrthoDB" id="2125469at2759"/>
<reference evidence="2 3" key="1">
    <citation type="journal article" date="2014" name="Genome Biol. Evol.">
        <title>Comparative genomics and transcriptomics analyses reveal divergent lifestyle features of nematode endoparasitic fungus Hirsutella minnesotensis.</title>
        <authorList>
            <person name="Lai Y."/>
            <person name="Liu K."/>
            <person name="Zhang X."/>
            <person name="Zhang X."/>
            <person name="Li K."/>
            <person name="Wang N."/>
            <person name="Shu C."/>
            <person name="Wu Y."/>
            <person name="Wang C."/>
            <person name="Bushley K.E."/>
            <person name="Xiang M."/>
            <person name="Liu X."/>
        </authorList>
    </citation>
    <scope>NUCLEOTIDE SEQUENCE [LARGE SCALE GENOMIC DNA]</scope>
    <source>
        <strain evidence="2 3">3608</strain>
    </source>
</reference>
<dbReference type="SUPFAM" id="SSF88713">
    <property type="entry name" value="Glycoside hydrolase/deacetylase"/>
    <property type="match status" value="1"/>
</dbReference>
<protein>
    <submittedName>
        <fullName evidence="2">Uncharacterized protein</fullName>
    </submittedName>
</protein>
<dbReference type="InterPro" id="IPR011330">
    <property type="entry name" value="Glyco_hydro/deAcase_b/a-brl"/>
</dbReference>
<keyword evidence="3" id="KW-1185">Reference proteome</keyword>
<accession>A0A0F8A3H1</accession>
<sequence length="315" mass="33965">MTGLDDGLQAIIGKRPTFMQPPSFAIIDTSLAVLKKLQYQVIQVDLDTNDWKRQTPKTSNIALDIVKKAILDGNTICNWETVSASPRTSGIAVDLLMRTTLLLQSVHQLREAHEREQHQVLCGPDPVHSFIQALRGPVGHSHSFMDMDQCLTPGSALPYGLDDHLRLPLYTAICPVNATQTRGVQPTVSPDAPPKTLTAKVTEIYTSCAATVASCATGSVSTEIGTTTYYLGRQCGVLVVPAATACVGQNCGDKPAPSQSQPDRAQADRPRMQCSGGKSPKPTVVATFTRNSTICQAIFGRLCRCESCRLQESAK</sequence>
<feature type="region of interest" description="Disordered" evidence="1">
    <location>
        <begin position="253"/>
        <end position="280"/>
    </location>
</feature>
<organism evidence="2 3">
    <name type="scientific">Hirsutella minnesotensis 3608</name>
    <dbReference type="NCBI Taxonomy" id="1043627"/>
    <lineage>
        <taxon>Eukaryota</taxon>
        <taxon>Fungi</taxon>
        <taxon>Dikarya</taxon>
        <taxon>Ascomycota</taxon>
        <taxon>Pezizomycotina</taxon>
        <taxon>Sordariomycetes</taxon>
        <taxon>Hypocreomycetidae</taxon>
        <taxon>Hypocreales</taxon>
        <taxon>Ophiocordycipitaceae</taxon>
        <taxon>Hirsutella</taxon>
    </lineage>
</organism>
<evidence type="ECO:0000256" key="1">
    <source>
        <dbReference type="SAM" id="MobiDB-lite"/>
    </source>
</evidence>
<proteinExistence type="predicted"/>
<name>A0A0F8A3H1_9HYPO</name>
<evidence type="ECO:0000313" key="3">
    <source>
        <dbReference type="Proteomes" id="UP000054481"/>
    </source>
</evidence>
<dbReference type="EMBL" id="KQ030560">
    <property type="protein sequence ID" value="KJZ71819.1"/>
    <property type="molecule type" value="Genomic_DNA"/>
</dbReference>
<dbReference type="GO" id="GO:0005975">
    <property type="term" value="P:carbohydrate metabolic process"/>
    <property type="evidence" value="ECO:0007669"/>
    <property type="project" value="InterPro"/>
</dbReference>
<evidence type="ECO:0000313" key="2">
    <source>
        <dbReference type="EMBL" id="KJZ71819.1"/>
    </source>
</evidence>